<feature type="non-terminal residue" evidence="2">
    <location>
        <position position="141"/>
    </location>
</feature>
<feature type="region of interest" description="Disordered" evidence="1">
    <location>
        <begin position="1"/>
        <end position="141"/>
    </location>
</feature>
<sequence length="141" mass="16014">ACRGRDRRQCQVRRRDRQGRARGIQHVRGPRGRGGHGGPGGRRQQHLRVAAADTAEVHEHQAHPSAGQGHREGRQVDRRHGQRLRAADRHHPGDDRRRDRDRRMGADRRGARALDRSVDEPGPAQGPHRDDRDSPPRVLEL</sequence>
<organism evidence="2">
    <name type="scientific">uncultured Nocardioidaceae bacterium</name>
    <dbReference type="NCBI Taxonomy" id="253824"/>
    <lineage>
        <taxon>Bacteria</taxon>
        <taxon>Bacillati</taxon>
        <taxon>Actinomycetota</taxon>
        <taxon>Actinomycetes</taxon>
        <taxon>Propionibacteriales</taxon>
        <taxon>Nocardioidaceae</taxon>
        <taxon>environmental samples</taxon>
    </lineage>
</organism>
<proteinExistence type="predicted"/>
<name>A0A6J4N2R0_9ACTN</name>
<feature type="compositionally biased region" description="Basic residues" evidence="1">
    <location>
        <begin position="23"/>
        <end position="34"/>
    </location>
</feature>
<feature type="compositionally biased region" description="Basic and acidic residues" evidence="1">
    <location>
        <begin position="69"/>
        <end position="119"/>
    </location>
</feature>
<feature type="non-terminal residue" evidence="2">
    <location>
        <position position="1"/>
    </location>
</feature>
<evidence type="ECO:0000313" key="2">
    <source>
        <dbReference type="EMBL" id="CAA9375696.1"/>
    </source>
</evidence>
<feature type="compositionally biased region" description="Basic and acidic residues" evidence="1">
    <location>
        <begin position="127"/>
        <end position="141"/>
    </location>
</feature>
<dbReference type="EMBL" id="CADCUK010000116">
    <property type="protein sequence ID" value="CAA9375696.1"/>
    <property type="molecule type" value="Genomic_DNA"/>
</dbReference>
<evidence type="ECO:0000256" key="1">
    <source>
        <dbReference type="SAM" id="MobiDB-lite"/>
    </source>
</evidence>
<accession>A0A6J4N2R0</accession>
<protein>
    <submittedName>
        <fullName evidence="2">Uncharacterized protein</fullName>
    </submittedName>
</protein>
<reference evidence="2" key="1">
    <citation type="submission" date="2020-02" db="EMBL/GenBank/DDBJ databases">
        <authorList>
            <person name="Meier V. D."/>
        </authorList>
    </citation>
    <scope>NUCLEOTIDE SEQUENCE</scope>
    <source>
        <strain evidence="2">AVDCRST_MAG47</strain>
    </source>
</reference>
<gene>
    <name evidence="2" type="ORF">AVDCRST_MAG47-1726</name>
</gene>
<dbReference type="AlphaFoldDB" id="A0A6J4N2R0"/>